<comment type="function">
    <text evidence="4">Involved in mercury resistance. Acts as a mercury scavenger that specifically binds to a mercuric ion in the periplasm and probably passes it to the cytoplasmic mercuric reductase MerA via the mercuric transport protein MerT.</text>
</comment>
<evidence type="ECO:0000256" key="2">
    <source>
        <dbReference type="ARBA" id="ARBA00022466"/>
    </source>
</evidence>
<dbReference type="EMBL" id="SSFD01000018">
    <property type="protein sequence ID" value="TXH92063.1"/>
    <property type="molecule type" value="Genomic_DNA"/>
</dbReference>
<evidence type="ECO:0000313" key="7">
    <source>
        <dbReference type="EMBL" id="TXH92063.1"/>
    </source>
</evidence>
<dbReference type="Proteomes" id="UP000321192">
    <property type="component" value="Unassembled WGS sequence"/>
</dbReference>
<evidence type="ECO:0000256" key="5">
    <source>
        <dbReference type="SAM" id="SignalP"/>
    </source>
</evidence>
<comment type="subcellular location">
    <subcellularLocation>
        <location evidence="1">Cell envelope</location>
    </subcellularLocation>
    <subcellularLocation>
        <location evidence="4">Periplasm</location>
    </subcellularLocation>
</comment>
<evidence type="ECO:0000256" key="3">
    <source>
        <dbReference type="ARBA" id="ARBA00022914"/>
    </source>
</evidence>
<evidence type="ECO:0000259" key="6">
    <source>
        <dbReference type="PROSITE" id="PS50846"/>
    </source>
</evidence>
<sequence length="94" mass="9817">MNKFLVLALGATLAVPAWSAPRTVTLSLPTMDCPVCPITVKKALGKVEGVNRAEVDFGKRQAVVQFDDAKTSVDALIRATTDAGYPSTVVGGAK</sequence>
<dbReference type="AlphaFoldDB" id="A0A5C7T7U8"/>
<feature type="domain" description="HMA" evidence="6">
    <location>
        <begin position="22"/>
        <end position="88"/>
    </location>
</feature>
<dbReference type="InterPro" id="IPR006121">
    <property type="entry name" value="HMA_dom"/>
</dbReference>
<keyword evidence="4" id="KW-0479">Metal-binding</keyword>
<dbReference type="Pfam" id="PF00403">
    <property type="entry name" value="HMA"/>
    <property type="match status" value="1"/>
</dbReference>
<reference evidence="7 8" key="1">
    <citation type="submission" date="2018-09" db="EMBL/GenBank/DDBJ databases">
        <title>Metagenome Assembled Genomes from an Advanced Water Purification Facility.</title>
        <authorList>
            <person name="Stamps B.W."/>
            <person name="Spear J.R."/>
        </authorList>
    </citation>
    <scope>NUCLEOTIDE SEQUENCE [LARGE SCALE GENOMIC DNA]</scope>
    <source>
        <strain evidence="7">Bin_27_1</strain>
    </source>
</reference>
<protein>
    <recommendedName>
        <fullName evidence="4">Periplasmic mercury ion-binding protein</fullName>
    </recommendedName>
</protein>
<keyword evidence="3 4" id="KW-0476">Mercury</keyword>
<dbReference type="NCBIfam" id="TIGR02052">
    <property type="entry name" value="MerP"/>
    <property type="match status" value="1"/>
</dbReference>
<dbReference type="InterPro" id="IPR036163">
    <property type="entry name" value="HMA_dom_sf"/>
</dbReference>
<dbReference type="Gene3D" id="3.30.70.100">
    <property type="match status" value="1"/>
</dbReference>
<keyword evidence="2 4" id="KW-0475">Mercuric resistance</keyword>
<dbReference type="GO" id="GO:0030313">
    <property type="term" value="C:cell envelope"/>
    <property type="evidence" value="ECO:0007669"/>
    <property type="project" value="UniProtKB-SubCell"/>
</dbReference>
<organism evidence="7 8">
    <name type="scientific">Thauera aminoaromatica</name>
    <dbReference type="NCBI Taxonomy" id="164330"/>
    <lineage>
        <taxon>Bacteria</taxon>
        <taxon>Pseudomonadati</taxon>
        <taxon>Pseudomonadota</taxon>
        <taxon>Betaproteobacteria</taxon>
        <taxon>Rhodocyclales</taxon>
        <taxon>Zoogloeaceae</taxon>
        <taxon>Thauera</taxon>
    </lineage>
</organism>
<dbReference type="CDD" id="cd00371">
    <property type="entry name" value="HMA"/>
    <property type="match status" value="1"/>
</dbReference>
<dbReference type="PRINTS" id="PR00946">
    <property type="entry name" value="HGSCAVENGER"/>
</dbReference>
<dbReference type="GO" id="GO:0045340">
    <property type="term" value="F:mercury ion binding"/>
    <property type="evidence" value="ECO:0007669"/>
    <property type="project" value="UniProtKB-UniRule"/>
</dbReference>
<dbReference type="RefSeq" id="WP_276656443.1">
    <property type="nucleotide sequence ID" value="NZ_SSFD01000018.1"/>
</dbReference>
<comment type="caution">
    <text evidence="7">The sequence shown here is derived from an EMBL/GenBank/DDBJ whole genome shotgun (WGS) entry which is preliminary data.</text>
</comment>
<accession>A0A5C7T7U8</accession>
<feature type="signal peptide" evidence="5">
    <location>
        <begin position="1"/>
        <end position="19"/>
    </location>
</feature>
<dbReference type="GO" id="GO:0042597">
    <property type="term" value="C:periplasmic space"/>
    <property type="evidence" value="ECO:0007669"/>
    <property type="project" value="UniProtKB-SubCell"/>
</dbReference>
<dbReference type="PROSITE" id="PS50846">
    <property type="entry name" value="HMA_2"/>
    <property type="match status" value="1"/>
</dbReference>
<evidence type="ECO:0000256" key="4">
    <source>
        <dbReference type="RuleBase" id="RU361212"/>
    </source>
</evidence>
<feature type="chain" id="PRO_5022986686" description="Periplasmic mercury ion-binding protein" evidence="5">
    <location>
        <begin position="20"/>
        <end position="94"/>
    </location>
</feature>
<evidence type="ECO:0000313" key="8">
    <source>
        <dbReference type="Proteomes" id="UP000321192"/>
    </source>
</evidence>
<proteinExistence type="predicted"/>
<dbReference type="InterPro" id="IPR011795">
    <property type="entry name" value="MerP"/>
</dbReference>
<keyword evidence="4" id="KW-0574">Periplasm</keyword>
<dbReference type="InterPro" id="IPR001802">
    <property type="entry name" value="MerP/CopZ"/>
</dbReference>
<gene>
    <name evidence="4 7" type="primary">merP</name>
    <name evidence="7" type="ORF">E6Q80_01150</name>
</gene>
<dbReference type="SUPFAM" id="SSF55008">
    <property type="entry name" value="HMA, heavy metal-associated domain"/>
    <property type="match status" value="1"/>
</dbReference>
<evidence type="ECO:0000256" key="1">
    <source>
        <dbReference type="ARBA" id="ARBA00004196"/>
    </source>
</evidence>
<keyword evidence="5" id="KW-0732">Signal</keyword>
<name>A0A5C7T7U8_THASP</name>
<dbReference type="GO" id="GO:0015097">
    <property type="term" value="F:mercury ion transmembrane transporter activity"/>
    <property type="evidence" value="ECO:0007669"/>
    <property type="project" value="UniProtKB-UniRule"/>
</dbReference>